<dbReference type="Pfam" id="PF00581">
    <property type="entry name" value="Rhodanese"/>
    <property type="match status" value="1"/>
</dbReference>
<evidence type="ECO:0000313" key="2">
    <source>
        <dbReference type="EMBL" id="ETW96474.1"/>
    </source>
</evidence>
<dbReference type="PANTHER" id="PTHR43031:SF17">
    <property type="entry name" value="SULFURTRANSFERASE YTWF-RELATED"/>
    <property type="match status" value="1"/>
</dbReference>
<keyword evidence="3" id="KW-1185">Reference proteome</keyword>
<evidence type="ECO:0000313" key="3">
    <source>
        <dbReference type="Proteomes" id="UP000019141"/>
    </source>
</evidence>
<dbReference type="InterPro" id="IPR001763">
    <property type="entry name" value="Rhodanese-like_dom"/>
</dbReference>
<organism evidence="2 3">
    <name type="scientific">Entotheonella factor</name>
    <dbReference type="NCBI Taxonomy" id="1429438"/>
    <lineage>
        <taxon>Bacteria</taxon>
        <taxon>Pseudomonadati</taxon>
        <taxon>Nitrospinota/Tectimicrobiota group</taxon>
        <taxon>Candidatus Tectimicrobiota</taxon>
        <taxon>Candidatus Entotheonellia</taxon>
        <taxon>Candidatus Entotheonellales</taxon>
        <taxon>Candidatus Entotheonellaceae</taxon>
        <taxon>Candidatus Entotheonella</taxon>
    </lineage>
</organism>
<dbReference type="PANTHER" id="PTHR43031">
    <property type="entry name" value="FAD-DEPENDENT OXIDOREDUCTASE"/>
    <property type="match status" value="1"/>
</dbReference>
<comment type="caution">
    <text evidence="2">The sequence shown here is derived from an EMBL/GenBank/DDBJ whole genome shotgun (WGS) entry which is preliminary data.</text>
</comment>
<dbReference type="AlphaFoldDB" id="W4LEY0"/>
<dbReference type="InterPro" id="IPR001307">
    <property type="entry name" value="Thiosulphate_STrfase_CS"/>
</dbReference>
<dbReference type="EMBL" id="AZHW01000782">
    <property type="protein sequence ID" value="ETW96474.1"/>
    <property type="molecule type" value="Genomic_DNA"/>
</dbReference>
<gene>
    <name evidence="2" type="ORF">ETSY1_26450</name>
</gene>
<dbReference type="CDD" id="cd00158">
    <property type="entry name" value="RHOD"/>
    <property type="match status" value="1"/>
</dbReference>
<dbReference type="PATRIC" id="fig|1429438.4.peg.5050"/>
<accession>W4LEY0</accession>
<dbReference type="SUPFAM" id="SSF52821">
    <property type="entry name" value="Rhodanese/Cell cycle control phosphatase"/>
    <property type="match status" value="1"/>
</dbReference>
<dbReference type="InterPro" id="IPR050229">
    <property type="entry name" value="GlpE_sulfurtransferase"/>
</dbReference>
<dbReference type="Gene3D" id="3.40.250.10">
    <property type="entry name" value="Rhodanese-like domain"/>
    <property type="match status" value="1"/>
</dbReference>
<dbReference type="InterPro" id="IPR036873">
    <property type="entry name" value="Rhodanese-like_dom_sf"/>
</dbReference>
<sequence>MYITEVSPADLQARIDRGDAITVVDLRQPWEYHAGHIPGAMHIFIQDIPARFQELPQDTELIFQCWHGVTSLDVAAFVIQQGWPATSVSSLMGGMAGWVETHGVDSLVPVE</sequence>
<protein>
    <recommendedName>
        <fullName evidence="1">Rhodanese domain-containing protein</fullName>
    </recommendedName>
</protein>
<name>W4LEY0_ENTF1</name>
<dbReference type="Proteomes" id="UP000019141">
    <property type="component" value="Unassembled WGS sequence"/>
</dbReference>
<dbReference type="HOGENOM" id="CLU_089574_13_3_7"/>
<dbReference type="GO" id="GO:0004792">
    <property type="term" value="F:thiosulfate-cyanide sulfurtransferase activity"/>
    <property type="evidence" value="ECO:0007669"/>
    <property type="project" value="InterPro"/>
</dbReference>
<dbReference type="PROSITE" id="PS00380">
    <property type="entry name" value="RHODANESE_1"/>
    <property type="match status" value="1"/>
</dbReference>
<dbReference type="PROSITE" id="PS50206">
    <property type="entry name" value="RHODANESE_3"/>
    <property type="match status" value="1"/>
</dbReference>
<feature type="domain" description="Rhodanese" evidence="1">
    <location>
        <begin position="17"/>
        <end position="107"/>
    </location>
</feature>
<evidence type="ECO:0000259" key="1">
    <source>
        <dbReference type="PROSITE" id="PS50206"/>
    </source>
</evidence>
<proteinExistence type="predicted"/>
<reference evidence="2 3" key="1">
    <citation type="journal article" date="2014" name="Nature">
        <title>An environmental bacterial taxon with a large and distinct metabolic repertoire.</title>
        <authorList>
            <person name="Wilson M.C."/>
            <person name="Mori T."/>
            <person name="Ruckert C."/>
            <person name="Uria A.R."/>
            <person name="Helf M.J."/>
            <person name="Takada K."/>
            <person name="Gernert C."/>
            <person name="Steffens U.A."/>
            <person name="Heycke N."/>
            <person name="Schmitt S."/>
            <person name="Rinke C."/>
            <person name="Helfrich E.J."/>
            <person name="Brachmann A.O."/>
            <person name="Gurgui C."/>
            <person name="Wakimoto T."/>
            <person name="Kracht M."/>
            <person name="Crusemann M."/>
            <person name="Hentschel U."/>
            <person name="Abe I."/>
            <person name="Matsunaga S."/>
            <person name="Kalinowski J."/>
            <person name="Takeyama H."/>
            <person name="Piel J."/>
        </authorList>
    </citation>
    <scope>NUCLEOTIDE SEQUENCE [LARGE SCALE GENOMIC DNA]</scope>
    <source>
        <strain evidence="3">TSY1</strain>
    </source>
</reference>
<dbReference type="SMART" id="SM00450">
    <property type="entry name" value="RHOD"/>
    <property type="match status" value="1"/>
</dbReference>